<keyword evidence="6" id="KW-0812">Transmembrane</keyword>
<evidence type="ECO:0000313" key="8">
    <source>
        <dbReference type="Proteomes" id="UP000322667"/>
    </source>
</evidence>
<evidence type="ECO:0000256" key="3">
    <source>
        <dbReference type="ARBA" id="ARBA00023002"/>
    </source>
</evidence>
<dbReference type="Gene3D" id="1.10.630.10">
    <property type="entry name" value="Cytochrome P450"/>
    <property type="match status" value="2"/>
</dbReference>
<keyword evidence="2 5" id="KW-0479">Metal-binding</keyword>
<evidence type="ECO:0000256" key="2">
    <source>
        <dbReference type="ARBA" id="ARBA00022723"/>
    </source>
</evidence>
<evidence type="ECO:0000256" key="6">
    <source>
        <dbReference type="SAM" id="Phobius"/>
    </source>
</evidence>
<keyword evidence="3" id="KW-0560">Oxidoreductase</keyword>
<evidence type="ECO:0000313" key="7">
    <source>
        <dbReference type="EMBL" id="TYH81335.1"/>
    </source>
</evidence>
<dbReference type="AlphaFoldDB" id="A0A5D2LPL4"/>
<sequence length="777" mass="86915">MLQTAYALYPWLLDLSKPKDGLFRAVLSFFMVILAISLWHLWFVKKSKKIVAQLPPGPRGLPIVGYLPFLGTDNLHLSFTELAATYGPIFKLWLGNKLCVVISSPELAKEVVRDHDVTFSERDPPIAAQVASFGCNDIAFDSYSNPRWKNKRKVLATELLTNARLNACYGLRREQVMNGLKDVYENVGKPIDIGKWTYLVALNVAISMILGGELPGEKGAAIEGNLKENSSESMVLMGKPNVSDIFPAIARFDIQGIERGMRKINQQFNRLLESVIEVAIDKEKDMKSSEQKLGFLELLLHLERNNNEDNASPLTMDEVKGLLVDILVGGTDTTTTMVEWTMAELMQHPEIMEKVKKELSDVVGVNNTVEEFHLSNLSYLNAVIKEIFRLHPALPLLVPRCPARSVHLNGYTIPKGKNPLEFRPERFLNDPDNSNHYGNDFRFMPFGSGRRKCPGIPLGEKLLFFILASLLHSFEWRLPHGIVLDMSGKFGIVMKKKEPILLIPTPRLTNLDANCNKMLQTACISFSWLLNVGNQKDGLFPASFSFLVAILGISLLYSFWKARKPMAPLPPGPRGLPILGYLPFLGFDNLHLVFTELGGVYGPIYKLWLGNKLTVVISSPSLVKEVVRDHDIAFSEREPPIAAQIITFGSSDIAFDSYSSPSWKNKRKVLATDMLSNANLNACYDLRREQVMKMVEDVYENVGKPIDIGELAFCTLINLIGKMVWGGALRGEKGTAVEGRFKEISSQMVVLMGKPNISDIFPAIAWFDMQGIQRGIK</sequence>
<dbReference type="FunFam" id="1.10.630.10:FF:000007">
    <property type="entry name" value="Cytochrome P450 76C4"/>
    <property type="match status" value="1"/>
</dbReference>
<dbReference type="GO" id="GO:0016705">
    <property type="term" value="F:oxidoreductase activity, acting on paired donors, with incorporation or reduction of molecular oxygen"/>
    <property type="evidence" value="ECO:0007669"/>
    <property type="project" value="InterPro"/>
</dbReference>
<evidence type="ECO:0008006" key="9">
    <source>
        <dbReference type="Google" id="ProtNLM"/>
    </source>
</evidence>
<dbReference type="PROSITE" id="PS00086">
    <property type="entry name" value="CYTOCHROME_P450"/>
    <property type="match status" value="1"/>
</dbReference>
<keyword evidence="6" id="KW-0472">Membrane</keyword>
<feature type="binding site" description="axial binding residue" evidence="5">
    <location>
        <position position="453"/>
    </location>
    <ligand>
        <name>heme</name>
        <dbReference type="ChEBI" id="CHEBI:30413"/>
    </ligand>
    <ligandPart>
        <name>Fe</name>
        <dbReference type="ChEBI" id="CHEBI:18248"/>
    </ligandPart>
</feature>
<dbReference type="GO" id="GO:0005506">
    <property type="term" value="F:iron ion binding"/>
    <property type="evidence" value="ECO:0007669"/>
    <property type="project" value="InterPro"/>
</dbReference>
<dbReference type="InterPro" id="IPR002401">
    <property type="entry name" value="Cyt_P450_E_grp-I"/>
</dbReference>
<proteinExistence type="inferred from homology"/>
<keyword evidence="6" id="KW-1133">Transmembrane helix</keyword>
<dbReference type="SUPFAM" id="SSF48264">
    <property type="entry name" value="Cytochrome P450"/>
    <property type="match status" value="2"/>
</dbReference>
<name>A0A5D2LPL4_GOSTO</name>
<dbReference type="InterPro" id="IPR036396">
    <property type="entry name" value="Cyt_P450_sf"/>
</dbReference>
<keyword evidence="5" id="KW-0349">Heme</keyword>
<reference evidence="7 8" key="1">
    <citation type="submission" date="2019-07" db="EMBL/GenBank/DDBJ databases">
        <title>WGS assembly of Gossypium tomentosum.</title>
        <authorList>
            <person name="Chen Z.J."/>
            <person name="Sreedasyam A."/>
            <person name="Ando A."/>
            <person name="Song Q."/>
            <person name="De L."/>
            <person name="Hulse-Kemp A."/>
            <person name="Ding M."/>
            <person name="Ye W."/>
            <person name="Kirkbride R."/>
            <person name="Jenkins J."/>
            <person name="Plott C."/>
            <person name="Lovell J."/>
            <person name="Lin Y.-M."/>
            <person name="Vaughn R."/>
            <person name="Liu B."/>
            <person name="Li W."/>
            <person name="Simpson S."/>
            <person name="Scheffler B."/>
            <person name="Saski C."/>
            <person name="Grover C."/>
            <person name="Hu G."/>
            <person name="Conover J."/>
            <person name="Carlson J."/>
            <person name="Shu S."/>
            <person name="Boston L."/>
            <person name="Williams M."/>
            <person name="Peterson D."/>
            <person name="Mcgee K."/>
            <person name="Jones D."/>
            <person name="Wendel J."/>
            <person name="Stelly D."/>
            <person name="Grimwood J."/>
            <person name="Schmutz J."/>
        </authorList>
    </citation>
    <scope>NUCLEOTIDE SEQUENCE [LARGE SCALE GENOMIC DNA]</scope>
    <source>
        <strain evidence="7">7179.01</strain>
    </source>
</reference>
<dbReference type="PANTHER" id="PTHR47951">
    <property type="entry name" value="OS08G0547900 PROTEIN"/>
    <property type="match status" value="1"/>
</dbReference>
<comment type="cofactor">
    <cofactor evidence="5">
        <name>heme</name>
        <dbReference type="ChEBI" id="CHEBI:30413"/>
    </cofactor>
</comment>
<feature type="transmembrane region" description="Helical" evidence="6">
    <location>
        <begin position="538"/>
        <end position="560"/>
    </location>
</feature>
<dbReference type="PANTHER" id="PTHR47951:SF7">
    <property type="entry name" value="FLAVONOID 3',5'-HYDROXYLASE-LIKE ISOFORM X1"/>
    <property type="match status" value="1"/>
</dbReference>
<protein>
    <recommendedName>
        <fullName evidence="9">Cytochrome P450</fullName>
    </recommendedName>
</protein>
<keyword evidence="4 5" id="KW-0408">Iron</keyword>
<organism evidence="7 8">
    <name type="scientific">Gossypium tomentosum</name>
    <name type="common">Hawaiian cotton</name>
    <name type="synonym">Gossypium sandvicense</name>
    <dbReference type="NCBI Taxonomy" id="34277"/>
    <lineage>
        <taxon>Eukaryota</taxon>
        <taxon>Viridiplantae</taxon>
        <taxon>Streptophyta</taxon>
        <taxon>Embryophyta</taxon>
        <taxon>Tracheophyta</taxon>
        <taxon>Spermatophyta</taxon>
        <taxon>Magnoliopsida</taxon>
        <taxon>eudicotyledons</taxon>
        <taxon>Gunneridae</taxon>
        <taxon>Pentapetalae</taxon>
        <taxon>rosids</taxon>
        <taxon>malvids</taxon>
        <taxon>Malvales</taxon>
        <taxon>Malvaceae</taxon>
        <taxon>Malvoideae</taxon>
        <taxon>Gossypium</taxon>
    </lineage>
</organism>
<dbReference type="GO" id="GO:0020037">
    <property type="term" value="F:heme binding"/>
    <property type="evidence" value="ECO:0007669"/>
    <property type="project" value="InterPro"/>
</dbReference>
<accession>A0A5D2LPL4</accession>
<dbReference type="PRINTS" id="PR00385">
    <property type="entry name" value="P450"/>
</dbReference>
<gene>
    <name evidence="7" type="ORF">ES332_D03G193000v1</name>
</gene>
<dbReference type="PRINTS" id="PR00463">
    <property type="entry name" value="EP450I"/>
</dbReference>
<dbReference type="InterPro" id="IPR017972">
    <property type="entry name" value="Cyt_P450_CS"/>
</dbReference>
<comment type="similarity">
    <text evidence="1">Belongs to the cytochrome P450 family.</text>
</comment>
<evidence type="ECO:0000256" key="5">
    <source>
        <dbReference type="PIRSR" id="PIRSR602401-1"/>
    </source>
</evidence>
<keyword evidence="8" id="KW-1185">Reference proteome</keyword>
<feature type="transmembrane region" description="Helical" evidence="6">
    <location>
        <begin position="22"/>
        <end position="44"/>
    </location>
</feature>
<dbReference type="EMBL" id="CM017625">
    <property type="protein sequence ID" value="TYH81335.1"/>
    <property type="molecule type" value="Genomic_DNA"/>
</dbReference>
<evidence type="ECO:0000256" key="4">
    <source>
        <dbReference type="ARBA" id="ARBA00023004"/>
    </source>
</evidence>
<dbReference type="GO" id="GO:0004497">
    <property type="term" value="F:monooxygenase activity"/>
    <property type="evidence" value="ECO:0007669"/>
    <property type="project" value="InterPro"/>
</dbReference>
<dbReference type="Pfam" id="PF00067">
    <property type="entry name" value="p450"/>
    <property type="match status" value="2"/>
</dbReference>
<evidence type="ECO:0000256" key="1">
    <source>
        <dbReference type="ARBA" id="ARBA00010617"/>
    </source>
</evidence>
<dbReference type="Proteomes" id="UP000322667">
    <property type="component" value="Chromosome D03"/>
</dbReference>
<dbReference type="InterPro" id="IPR001128">
    <property type="entry name" value="Cyt_P450"/>
</dbReference>